<dbReference type="AlphaFoldDB" id="A0A915I1H0"/>
<organism evidence="2 3">
    <name type="scientific">Romanomermis culicivorax</name>
    <name type="common">Nematode worm</name>
    <dbReference type="NCBI Taxonomy" id="13658"/>
    <lineage>
        <taxon>Eukaryota</taxon>
        <taxon>Metazoa</taxon>
        <taxon>Ecdysozoa</taxon>
        <taxon>Nematoda</taxon>
        <taxon>Enoplea</taxon>
        <taxon>Dorylaimia</taxon>
        <taxon>Mermithida</taxon>
        <taxon>Mermithoidea</taxon>
        <taxon>Mermithidae</taxon>
        <taxon>Romanomermis</taxon>
    </lineage>
</organism>
<protein>
    <submittedName>
        <fullName evidence="3">Uncharacterized protein</fullName>
    </submittedName>
</protein>
<accession>A0A915I1H0</accession>
<keyword evidence="2" id="KW-1185">Reference proteome</keyword>
<proteinExistence type="predicted"/>
<evidence type="ECO:0000313" key="2">
    <source>
        <dbReference type="Proteomes" id="UP000887565"/>
    </source>
</evidence>
<evidence type="ECO:0000313" key="3">
    <source>
        <dbReference type="WBParaSite" id="nRc.2.0.1.t07669-RA"/>
    </source>
</evidence>
<feature type="region of interest" description="Disordered" evidence="1">
    <location>
        <begin position="115"/>
        <end position="136"/>
    </location>
</feature>
<reference evidence="3" key="1">
    <citation type="submission" date="2022-11" db="UniProtKB">
        <authorList>
            <consortium name="WormBaseParasite"/>
        </authorList>
    </citation>
    <scope>IDENTIFICATION</scope>
</reference>
<sequence length="182" mass="20135">MTKAKTPGHRVCGYKTVGEIIVPPSNDGVEQGVGVVAQSYDERKIFYLVQNLRTASYRSFKMSKKRQAVRLPKRYKNLDENLTNAATSFFKNRLYLAKLNPRLLRRLLLHKAQGDNTDGLKTPGDKTVGDSTPGDKMPGLKIVGDKTLGFKTVGLRMLGDKTTGFKTKGLRTAGVRIFGEST</sequence>
<name>A0A915I1H0_ROMCU</name>
<evidence type="ECO:0000256" key="1">
    <source>
        <dbReference type="SAM" id="MobiDB-lite"/>
    </source>
</evidence>
<dbReference type="Proteomes" id="UP000887565">
    <property type="component" value="Unplaced"/>
</dbReference>
<dbReference type="WBParaSite" id="nRc.2.0.1.t07669-RA">
    <property type="protein sequence ID" value="nRc.2.0.1.t07669-RA"/>
    <property type="gene ID" value="nRc.2.0.1.g07669"/>
</dbReference>